<proteinExistence type="inferred from homology"/>
<dbReference type="AlphaFoldDB" id="D1YZT2"/>
<protein>
    <recommendedName>
        <fullName evidence="10">Phosphate transport system permease protein</fullName>
    </recommendedName>
</protein>
<keyword evidence="6 9" id="KW-0812">Transmembrane</keyword>
<dbReference type="InterPro" id="IPR000515">
    <property type="entry name" value="MetI-like"/>
</dbReference>
<evidence type="ECO:0000256" key="7">
    <source>
        <dbReference type="ARBA" id="ARBA00022989"/>
    </source>
</evidence>
<dbReference type="OrthoDB" id="338493at2157"/>
<name>D1YZT2_METPS</name>
<dbReference type="GO" id="GO:0005315">
    <property type="term" value="F:phosphate transmembrane transporter activity"/>
    <property type="evidence" value="ECO:0007669"/>
    <property type="project" value="InterPro"/>
</dbReference>
<dbReference type="InterPro" id="IPR035906">
    <property type="entry name" value="MetI-like_sf"/>
</dbReference>
<comment type="subcellular location">
    <subcellularLocation>
        <location evidence="1 9">Cell membrane</location>
        <topology evidence="1 9">Multi-pass membrane protein</topology>
    </subcellularLocation>
</comment>
<dbReference type="Proteomes" id="UP000001882">
    <property type="component" value="Chromosome"/>
</dbReference>
<dbReference type="PATRIC" id="fig|304371.9.peg.1918"/>
<feature type="transmembrane region" description="Helical" evidence="9">
    <location>
        <begin position="63"/>
        <end position="92"/>
    </location>
</feature>
<dbReference type="GO" id="GO:0005886">
    <property type="term" value="C:plasma membrane"/>
    <property type="evidence" value="ECO:0007669"/>
    <property type="project" value="UniProtKB-SubCell"/>
</dbReference>
<evidence type="ECO:0000259" key="11">
    <source>
        <dbReference type="PROSITE" id="PS50928"/>
    </source>
</evidence>
<reference evidence="13" key="3">
    <citation type="journal article" date="2011" name="PLoS ONE">
        <title>Genome sequence of a mesophilic hydrogenotrophic methanogen Methanocella paludicola, the first cultivated representative of the order Methanocellales.</title>
        <authorList>
            <person name="Sakai S."/>
            <person name="Takaki Y."/>
            <person name="Shimamura S."/>
            <person name="Sekine M."/>
            <person name="Tajima T."/>
            <person name="Kosugi H."/>
            <person name="Ichikawa N."/>
            <person name="Tasumi E."/>
            <person name="Hiraki A.T."/>
            <person name="Shimizu A."/>
            <person name="Kato Y."/>
            <person name="Nishiko R."/>
            <person name="Mori K."/>
            <person name="Fujita N."/>
            <person name="Imachi H."/>
            <person name="Takai K."/>
        </authorList>
    </citation>
    <scope>NUCLEOTIDE SEQUENCE [LARGE SCALE GENOMIC DNA]</scope>
    <source>
        <strain evidence="13">DSM 17711 / JCM 13418 / NBRC 101707 / SANAE</strain>
    </source>
</reference>
<reference evidence="12 13" key="2">
    <citation type="journal article" date="2008" name="Int. J. Syst. Evol. Microbiol.">
        <title>Methanocella paludicola gen. nov., sp. nov., a methane-producing archaeon, the first isolate of the lineage 'Rice Cluster I', and proposal of the new archaeal order Methanocellales ord. nov.</title>
        <authorList>
            <person name="Sakai S."/>
            <person name="Imachi H."/>
            <person name="Hanada S."/>
            <person name="Ohashi A."/>
            <person name="Harada H."/>
            <person name="Kamagata Y."/>
        </authorList>
    </citation>
    <scope>NUCLEOTIDE SEQUENCE [LARGE SCALE GENOMIC DNA]</scope>
    <source>
        <strain evidence="13">DSM 17711 / JCM 13418 / NBRC 101707 / SANAE</strain>
    </source>
</reference>
<feature type="transmembrane region" description="Helical" evidence="9">
    <location>
        <begin position="138"/>
        <end position="165"/>
    </location>
</feature>
<dbReference type="FunCoup" id="D1YZT2">
    <property type="interactions" value="4"/>
</dbReference>
<evidence type="ECO:0000313" key="13">
    <source>
        <dbReference type="Proteomes" id="UP000001882"/>
    </source>
</evidence>
<evidence type="ECO:0000313" key="12">
    <source>
        <dbReference type="EMBL" id="BAI61954.1"/>
    </source>
</evidence>
<reference evidence="12 13" key="1">
    <citation type="journal article" date="2007" name="Appl. Environ. Microbiol.">
        <title>Isolation of key methanogens for global methane emission from rice paddy fields: a novel isolate affiliated with the clone cluster rice cluster I.</title>
        <authorList>
            <person name="Sakai S."/>
            <person name="Imachi H."/>
            <person name="Sekiguchi Y."/>
            <person name="Ohashi A."/>
            <person name="Harada H."/>
            <person name="Kamagata Y."/>
        </authorList>
    </citation>
    <scope>NUCLEOTIDE SEQUENCE [LARGE SCALE GENOMIC DNA]</scope>
    <source>
        <strain evidence="13">DSM 17711 / JCM 13418 / NBRC 101707 / SANAE</strain>
    </source>
</reference>
<dbReference type="RefSeq" id="WP_012900631.1">
    <property type="nucleotide sequence ID" value="NC_013665.1"/>
</dbReference>
<dbReference type="STRING" id="304371.MCP_1882"/>
<feature type="transmembrane region" description="Helical" evidence="9">
    <location>
        <begin position="112"/>
        <end position="132"/>
    </location>
</feature>
<dbReference type="InParanoid" id="D1YZT2"/>
<evidence type="ECO:0000256" key="9">
    <source>
        <dbReference type="RuleBase" id="RU363032"/>
    </source>
</evidence>
<gene>
    <name evidence="12" type="primary">pstC</name>
    <name evidence="12" type="ordered locus">MCP_1882</name>
</gene>
<evidence type="ECO:0000256" key="3">
    <source>
        <dbReference type="ARBA" id="ARBA00022448"/>
    </source>
</evidence>
<keyword evidence="13" id="KW-1185">Reference proteome</keyword>
<keyword evidence="7 9" id="KW-1133">Transmembrane helix</keyword>
<dbReference type="CDD" id="cd06261">
    <property type="entry name" value="TM_PBP2"/>
    <property type="match status" value="1"/>
</dbReference>
<comment type="similarity">
    <text evidence="2 10">Belongs to the binding-protein-dependent transport system permease family. CysTW subfamily.</text>
</comment>
<dbReference type="GO" id="GO:0006817">
    <property type="term" value="P:phosphate ion transport"/>
    <property type="evidence" value="ECO:0007669"/>
    <property type="project" value="UniProtKB-KW"/>
</dbReference>
<dbReference type="GeneID" id="8683046"/>
<evidence type="ECO:0000256" key="8">
    <source>
        <dbReference type="ARBA" id="ARBA00023136"/>
    </source>
</evidence>
<dbReference type="Pfam" id="PF00528">
    <property type="entry name" value="BPD_transp_1"/>
    <property type="match status" value="1"/>
</dbReference>
<feature type="transmembrane region" description="Helical" evidence="9">
    <location>
        <begin position="256"/>
        <end position="277"/>
    </location>
</feature>
<evidence type="ECO:0000256" key="5">
    <source>
        <dbReference type="ARBA" id="ARBA00022592"/>
    </source>
</evidence>
<keyword evidence="5 10" id="KW-0592">Phosphate transport</keyword>
<dbReference type="NCBIfam" id="TIGR02138">
    <property type="entry name" value="phosphate_pstC"/>
    <property type="match status" value="1"/>
</dbReference>
<keyword evidence="4 10" id="KW-1003">Cell membrane</keyword>
<feature type="transmembrane region" description="Helical" evidence="9">
    <location>
        <begin position="186"/>
        <end position="211"/>
    </location>
</feature>
<dbReference type="KEGG" id="mpd:MCP_1882"/>
<keyword evidence="8 9" id="KW-0472">Membrane</keyword>
<evidence type="ECO:0000256" key="4">
    <source>
        <dbReference type="ARBA" id="ARBA00022475"/>
    </source>
</evidence>
<keyword evidence="3 9" id="KW-0813">Transport</keyword>
<dbReference type="InterPro" id="IPR051124">
    <property type="entry name" value="Phosphate_Transport_Permease"/>
</dbReference>
<evidence type="ECO:0000256" key="6">
    <source>
        <dbReference type="ARBA" id="ARBA00022692"/>
    </source>
</evidence>
<dbReference type="EMBL" id="AP011532">
    <property type="protein sequence ID" value="BAI61954.1"/>
    <property type="molecule type" value="Genomic_DNA"/>
</dbReference>
<dbReference type="Gene3D" id="1.10.3720.10">
    <property type="entry name" value="MetI-like"/>
    <property type="match status" value="1"/>
</dbReference>
<evidence type="ECO:0000256" key="10">
    <source>
        <dbReference type="RuleBase" id="RU363054"/>
    </source>
</evidence>
<dbReference type="PANTHER" id="PTHR30425">
    <property type="entry name" value="PHOSPHATE TRANSPORT SYSTEM PERMEASE PROTEIN PST"/>
    <property type="match status" value="1"/>
</dbReference>
<dbReference type="eggNOG" id="arCOG00167">
    <property type="taxonomic scope" value="Archaea"/>
</dbReference>
<organism evidence="12 13">
    <name type="scientific">Methanocella paludicola (strain DSM 17711 / JCM 13418 / NBRC 101707 / SANAE)</name>
    <dbReference type="NCBI Taxonomy" id="304371"/>
    <lineage>
        <taxon>Archaea</taxon>
        <taxon>Methanobacteriati</taxon>
        <taxon>Methanobacteriota</taxon>
        <taxon>Stenosarchaea group</taxon>
        <taxon>Methanomicrobia</taxon>
        <taxon>Methanocellales</taxon>
        <taxon>Methanocellaceae</taxon>
        <taxon>Methanocella</taxon>
    </lineage>
</organism>
<comment type="function">
    <text evidence="10">Part of the binding-protein-dependent transport system for phosphate; probably responsible for the translocation of the substrate across the membrane.</text>
</comment>
<dbReference type="PROSITE" id="PS50928">
    <property type="entry name" value="ABC_TM1"/>
    <property type="match status" value="1"/>
</dbReference>
<sequence>MKYMEKIVEGSLLITALSTILIILLILFFIVNEGLPTLKQVGIVEFITGSVWDPAAEGGTYGIFPMIVGTLAITALSLILGLPLGLGCAILLSEVAPRWSRDILKPAIETLAGIPSVVYGFFGLILIVPFIMNNLGGGGLSVLACGIVLAIMILPTIISISEDALRSVPKEYREGSLAIGATKWQMIAGIVVPAARSGILASAILGMGRAIGETMAVWMVSGNTRLIPTSLLSSVAPMSSQIALEWNYASGDHRTALFAIGIVLLAIIMLLNLAVYMTNRGRIVERI</sequence>
<dbReference type="SUPFAM" id="SSF161098">
    <property type="entry name" value="MetI-like"/>
    <property type="match status" value="1"/>
</dbReference>
<dbReference type="InterPro" id="IPR011864">
    <property type="entry name" value="Phosphate_PstC"/>
</dbReference>
<accession>D1YZT2</accession>
<evidence type="ECO:0000256" key="2">
    <source>
        <dbReference type="ARBA" id="ARBA00007069"/>
    </source>
</evidence>
<feature type="domain" description="ABC transmembrane type-1" evidence="11">
    <location>
        <begin position="67"/>
        <end position="275"/>
    </location>
</feature>
<dbReference type="PANTHER" id="PTHR30425:SF1">
    <property type="entry name" value="PHOSPHATE TRANSPORT SYSTEM PERMEASE PROTEIN PSTC"/>
    <property type="match status" value="1"/>
</dbReference>
<feature type="transmembrane region" description="Helical" evidence="9">
    <location>
        <begin position="12"/>
        <end position="31"/>
    </location>
</feature>
<evidence type="ECO:0000256" key="1">
    <source>
        <dbReference type="ARBA" id="ARBA00004651"/>
    </source>
</evidence>